<sequence length="53" mass="5440">MKFSALATAISAKQSRMGSKPTARGMGQDTGNPLQQPEGPRAAAVGLQGKDLL</sequence>
<organism evidence="2 3">
    <name type="scientific">Puccinia coronata f. sp. avenae</name>
    <dbReference type="NCBI Taxonomy" id="200324"/>
    <lineage>
        <taxon>Eukaryota</taxon>
        <taxon>Fungi</taxon>
        <taxon>Dikarya</taxon>
        <taxon>Basidiomycota</taxon>
        <taxon>Pucciniomycotina</taxon>
        <taxon>Pucciniomycetes</taxon>
        <taxon>Pucciniales</taxon>
        <taxon>Pucciniaceae</taxon>
        <taxon>Puccinia</taxon>
    </lineage>
</organism>
<accession>A0A2N5SNQ7</accession>
<proteinExistence type="predicted"/>
<dbReference type="AlphaFoldDB" id="A0A2N5SNQ7"/>
<gene>
    <name evidence="2" type="ORF">PCASD_19306</name>
</gene>
<reference evidence="2 3" key="1">
    <citation type="submission" date="2017-11" db="EMBL/GenBank/DDBJ databases">
        <title>De novo assembly and phasing of dikaryotic genomes from two isolates of Puccinia coronata f. sp. avenae, the causal agent of oat crown rust.</title>
        <authorList>
            <person name="Miller M.E."/>
            <person name="Zhang Y."/>
            <person name="Omidvar V."/>
            <person name="Sperschneider J."/>
            <person name="Schwessinger B."/>
            <person name="Raley C."/>
            <person name="Palmer J.M."/>
            <person name="Garnica D."/>
            <person name="Upadhyaya N."/>
            <person name="Rathjen J."/>
            <person name="Taylor J.M."/>
            <person name="Park R.F."/>
            <person name="Dodds P.N."/>
            <person name="Hirsch C.D."/>
            <person name="Kianian S.F."/>
            <person name="Figueroa M."/>
        </authorList>
    </citation>
    <scope>NUCLEOTIDE SEQUENCE [LARGE SCALE GENOMIC DNA]</scope>
    <source>
        <strain evidence="2">12SD80</strain>
    </source>
</reference>
<evidence type="ECO:0000313" key="3">
    <source>
        <dbReference type="Proteomes" id="UP000235392"/>
    </source>
</evidence>
<feature type="region of interest" description="Disordered" evidence="1">
    <location>
        <begin position="1"/>
        <end position="53"/>
    </location>
</feature>
<evidence type="ECO:0000256" key="1">
    <source>
        <dbReference type="SAM" id="MobiDB-lite"/>
    </source>
</evidence>
<protein>
    <submittedName>
        <fullName evidence="2">Uncharacterized protein</fullName>
    </submittedName>
</protein>
<dbReference type="EMBL" id="PGCI01000811">
    <property type="protein sequence ID" value="PLW14887.1"/>
    <property type="molecule type" value="Genomic_DNA"/>
</dbReference>
<dbReference type="Proteomes" id="UP000235392">
    <property type="component" value="Unassembled WGS sequence"/>
</dbReference>
<evidence type="ECO:0000313" key="2">
    <source>
        <dbReference type="EMBL" id="PLW14887.1"/>
    </source>
</evidence>
<name>A0A2N5SNQ7_9BASI</name>
<comment type="caution">
    <text evidence="2">The sequence shown here is derived from an EMBL/GenBank/DDBJ whole genome shotgun (WGS) entry which is preliminary data.</text>
</comment>